<dbReference type="Proteomes" id="UP000035062">
    <property type="component" value="Unassembled WGS sequence"/>
</dbReference>
<dbReference type="EMBL" id="AKKU01000017">
    <property type="protein sequence ID" value="EIW88687.1"/>
    <property type="molecule type" value="Genomic_DNA"/>
</dbReference>
<dbReference type="AlphaFoldDB" id="I9P1D4"/>
<evidence type="ECO:0008006" key="4">
    <source>
        <dbReference type="Google" id="ProtNLM"/>
    </source>
</evidence>
<evidence type="ECO:0000256" key="1">
    <source>
        <dbReference type="SAM" id="MobiDB-lite"/>
    </source>
</evidence>
<gene>
    <name evidence="2" type="ORF">AGRI_10746</name>
</gene>
<accession>I9P1D4</accession>
<dbReference type="PATRIC" id="fig|1195246.3.peg.2131"/>
<name>I9P1D4_9ALTE</name>
<sequence length="176" mass="19814">MKKSVLIPFFVVTGWYSATTLAQNIELDLEPGLWQHSFKVSSQSGRLEQMLQEVQQQLAALPEAQRQMMLDMLKAQGMSFDGMSGSVEVCMTAEDLKQGKLPEQEGCKQQLTQQDKNRFSFTFQCSSEPPSSGSGEMLIIDRKTYQGSASFSSDFEGQQEQMQMSQQGRWLRSNCS</sequence>
<keyword evidence="3" id="KW-1185">Reference proteome</keyword>
<feature type="region of interest" description="Disordered" evidence="1">
    <location>
        <begin position="149"/>
        <end position="176"/>
    </location>
</feature>
<dbReference type="Pfam" id="PF12276">
    <property type="entry name" value="DUF3617"/>
    <property type="match status" value="1"/>
</dbReference>
<protein>
    <recommendedName>
        <fullName evidence="4">DUF3617 domain-containing protein</fullName>
    </recommendedName>
</protein>
<evidence type="ECO:0000313" key="2">
    <source>
        <dbReference type="EMBL" id="EIW88687.1"/>
    </source>
</evidence>
<comment type="caution">
    <text evidence="2">The sequence shown here is derived from an EMBL/GenBank/DDBJ whole genome shotgun (WGS) entry which is preliminary data.</text>
</comment>
<dbReference type="RefSeq" id="WP_008984983.1">
    <property type="nucleotide sequence ID" value="NZ_AKKU01000017.1"/>
</dbReference>
<evidence type="ECO:0000313" key="3">
    <source>
        <dbReference type="Proteomes" id="UP000035062"/>
    </source>
</evidence>
<proteinExistence type="predicted"/>
<reference evidence="2 3" key="1">
    <citation type="journal article" date="2012" name="J. Bacteriol.">
        <title>Genome Sequence of Pectin-Degrading Alishewanella agri, Isolated from Landfill Soil.</title>
        <authorList>
            <person name="Kim J."/>
            <person name="Jung J."/>
            <person name="Sung J.S."/>
            <person name="Chun J."/>
            <person name="Park W."/>
        </authorList>
    </citation>
    <scope>NUCLEOTIDE SEQUENCE [LARGE SCALE GENOMIC DNA]</scope>
    <source>
        <strain evidence="2 3">BL06</strain>
    </source>
</reference>
<dbReference type="InterPro" id="IPR022061">
    <property type="entry name" value="DUF3617"/>
</dbReference>
<dbReference type="eggNOG" id="ENOG50300GG">
    <property type="taxonomic scope" value="Bacteria"/>
</dbReference>
<organism evidence="2 3">
    <name type="scientific">Alishewanella agri BL06</name>
    <dbReference type="NCBI Taxonomy" id="1195246"/>
    <lineage>
        <taxon>Bacteria</taxon>
        <taxon>Pseudomonadati</taxon>
        <taxon>Pseudomonadota</taxon>
        <taxon>Gammaproteobacteria</taxon>
        <taxon>Alteromonadales</taxon>
        <taxon>Alteromonadaceae</taxon>
        <taxon>Alishewanella</taxon>
    </lineage>
</organism>
<feature type="compositionally biased region" description="Low complexity" evidence="1">
    <location>
        <begin position="156"/>
        <end position="168"/>
    </location>
</feature>